<dbReference type="Gene3D" id="3.40.50.1980">
    <property type="entry name" value="Nitrogenase molybdenum iron protein domain"/>
    <property type="match status" value="2"/>
</dbReference>
<feature type="domain" description="Fe/B12 periplasmic-binding" evidence="3">
    <location>
        <begin position="60"/>
        <end position="320"/>
    </location>
</feature>
<dbReference type="InterPro" id="IPR050902">
    <property type="entry name" value="ABC_Transporter_SBP"/>
</dbReference>
<dbReference type="Proteomes" id="UP000501316">
    <property type="component" value="Chromosome"/>
</dbReference>
<evidence type="ECO:0000313" key="7">
    <source>
        <dbReference type="Proteomes" id="UP000509623"/>
    </source>
</evidence>
<dbReference type="Pfam" id="PF01497">
    <property type="entry name" value="Peripla_BP_2"/>
    <property type="match status" value="1"/>
</dbReference>
<sequence length="325" mass="34995">MCGVLAAALLAGCGTAAASSAVSSSAAPVKSAVSADSSTQRIVTFQDALGYTVSVKSWKRVVAAYGSFAETWKLAGGSVVGVTSDAIEEKRVQKTDGLQVVGSVEKPNLEKILAASPDFVLLSASLPEHTKLHAALTKAGIPHAYFRVETFTDYLSMLQQLCSMTGRSDLYHKNGLEVQEHIQKIIHTVQGQPKPTALLIRAYSTNATVKGENSMTGAMLKDLGAVNVATNHKNLLENLSMESILSANPDFIFTVTMGKSDAKAQAHLKQTLQSNPGWASLSAVKNKRYYQLPKDLFHYKPNDRWGESYAYLAKILYPKLASQIS</sequence>
<dbReference type="PANTHER" id="PTHR30535:SF34">
    <property type="entry name" value="MOLYBDATE-BINDING PROTEIN MOLA"/>
    <property type="match status" value="1"/>
</dbReference>
<evidence type="ECO:0000256" key="2">
    <source>
        <dbReference type="SAM" id="SignalP"/>
    </source>
</evidence>
<name>A0A859DTC3_9FIRM</name>
<organism evidence="4 6">
    <name type="scientific">Caproicibacterium lactatifermentans</name>
    <dbReference type="NCBI Taxonomy" id="2666138"/>
    <lineage>
        <taxon>Bacteria</taxon>
        <taxon>Bacillati</taxon>
        <taxon>Bacillota</taxon>
        <taxon>Clostridia</taxon>
        <taxon>Eubacteriales</taxon>
        <taxon>Oscillospiraceae</taxon>
        <taxon>Caproicibacterium</taxon>
    </lineage>
</organism>
<keyword evidence="7" id="KW-1185">Reference proteome</keyword>
<proteinExistence type="inferred from homology"/>
<dbReference type="KEGG" id="clf:GJQ69_02945"/>
<evidence type="ECO:0000256" key="1">
    <source>
        <dbReference type="ARBA" id="ARBA00008814"/>
    </source>
</evidence>
<dbReference type="EMBL" id="CP046051">
    <property type="protein sequence ID" value="QKN24749.1"/>
    <property type="molecule type" value="Genomic_DNA"/>
</dbReference>
<dbReference type="GO" id="GO:0071281">
    <property type="term" value="P:cellular response to iron ion"/>
    <property type="evidence" value="ECO:0007669"/>
    <property type="project" value="TreeGrafter"/>
</dbReference>
<reference evidence="6 7" key="1">
    <citation type="submission" date="2019-11" db="EMBL/GenBank/DDBJ databases">
        <authorList>
            <person name="Ren C."/>
            <person name="Wang H."/>
            <person name="Xu Y."/>
        </authorList>
    </citation>
    <scope>NUCLEOTIDE SEQUENCE [LARGE SCALE GENOMIC DNA]</scope>
    <source>
        <strain evidence="7">JNU-WLY1368</strain>
        <strain evidence="4 6">LBM 19010</strain>
    </source>
</reference>
<evidence type="ECO:0000313" key="5">
    <source>
        <dbReference type="EMBL" id="QKO31142.1"/>
    </source>
</evidence>
<feature type="signal peptide" evidence="2">
    <location>
        <begin position="1"/>
        <end position="18"/>
    </location>
</feature>
<evidence type="ECO:0000313" key="4">
    <source>
        <dbReference type="EMBL" id="QKN24749.1"/>
    </source>
</evidence>
<comment type="similarity">
    <text evidence="1">Belongs to the bacterial solute-binding protein 8 family.</text>
</comment>
<dbReference type="EMBL" id="CP046161">
    <property type="protein sequence ID" value="QKO31142.1"/>
    <property type="molecule type" value="Genomic_DNA"/>
</dbReference>
<protein>
    <submittedName>
        <fullName evidence="4">ABC transporter substrate-binding protein</fullName>
    </submittedName>
</protein>
<reference evidence="5" key="3">
    <citation type="journal article" date="2022" name="Int. J. Syst. Evol. Microbiol.">
        <title>Caproicibacterium lactatifermentans sp. nov., isolated from pit clay used for the production of Chinese strong aroma-type liquor.</title>
        <authorList>
            <person name="Wang H."/>
            <person name="Gu Y."/>
            <person name="Zhao D."/>
            <person name="Qiao Z."/>
            <person name="Zheng J."/>
            <person name="Gao J."/>
            <person name="Ren C."/>
            <person name="Xu Y."/>
        </authorList>
    </citation>
    <scope>NUCLEOTIDE SEQUENCE</scope>
    <source>
        <strain evidence="5">JNU-WLY1368</strain>
    </source>
</reference>
<dbReference type="InterPro" id="IPR002491">
    <property type="entry name" value="ABC_transptr_periplasmic_BD"/>
</dbReference>
<keyword evidence="2" id="KW-0732">Signal</keyword>
<feature type="chain" id="PRO_5044663976" evidence="2">
    <location>
        <begin position="19"/>
        <end position="325"/>
    </location>
</feature>
<reference evidence="5" key="2">
    <citation type="journal article" date="2021" name="Appl. Environ. Microbiol.">
        <title>Adaptability of a Caproate-Producing Bacterium Contributes to Its Dominance in an Anaerobic Fermentation System.</title>
        <authorList>
            <person name="Wang H."/>
            <person name="Gu Y."/>
            <person name="Zhou W."/>
            <person name="Zhao D."/>
            <person name="Qiao Z."/>
            <person name="Zheng J."/>
            <person name="Gao J."/>
            <person name="Chen X."/>
            <person name="Ren C."/>
            <person name="Xu Y."/>
        </authorList>
    </citation>
    <scope>NUCLEOTIDE SEQUENCE</scope>
    <source>
        <strain evidence="5">JNU-WLY1368</strain>
    </source>
</reference>
<dbReference type="Proteomes" id="UP000509623">
    <property type="component" value="Chromosome"/>
</dbReference>
<accession>A0A859DTC3</accession>
<gene>
    <name evidence="4" type="ORF">GJQ69_02945</name>
    <name evidence="5" type="ORF">GKP14_01420</name>
</gene>
<dbReference type="PROSITE" id="PS50983">
    <property type="entry name" value="FE_B12_PBP"/>
    <property type="match status" value="1"/>
</dbReference>
<evidence type="ECO:0000259" key="3">
    <source>
        <dbReference type="PROSITE" id="PS50983"/>
    </source>
</evidence>
<dbReference type="AlphaFoldDB" id="A0A859DTC3"/>
<dbReference type="SUPFAM" id="SSF53807">
    <property type="entry name" value="Helical backbone' metal receptor"/>
    <property type="match status" value="1"/>
</dbReference>
<evidence type="ECO:0000313" key="6">
    <source>
        <dbReference type="Proteomes" id="UP000501316"/>
    </source>
</evidence>
<dbReference type="PANTHER" id="PTHR30535">
    <property type="entry name" value="VITAMIN B12-BINDING PROTEIN"/>
    <property type="match status" value="1"/>
</dbReference>